<feature type="domain" description="Urease accessory protein UreH-like transmembrane" evidence="2">
    <location>
        <begin position="8"/>
        <end position="199"/>
    </location>
</feature>
<dbReference type="OrthoDB" id="9800141at2"/>
<sequence length="211" mass="23475">MILEYLMITLAGFLGSYHCIGMCGAIPSIISYKNFWIGNILYNLGRIFTYSFLGFLAGLLGMYFHKFEFQLIQKGLSIFVGVMMILFGLQITGNIKEKGVPFLDVVFESISDLLSNFRQSPFILGMFNGFLPCPLVYAFLMKAVLDKNPLDGMLTMLFFGIGTVPAMLFSSKIIDMISPTSRKSLVKIAGIIVIIFGILTILRGFGIGHHH</sequence>
<evidence type="ECO:0000259" key="2">
    <source>
        <dbReference type="Pfam" id="PF13386"/>
    </source>
</evidence>
<dbReference type="Pfam" id="PF13386">
    <property type="entry name" value="DsbD_2"/>
    <property type="match status" value="1"/>
</dbReference>
<organism evidence="3 4">
    <name type="scientific">Sulfurihydrogenibium yellowstonense SS-5</name>
    <dbReference type="NCBI Taxonomy" id="432331"/>
    <lineage>
        <taxon>Bacteria</taxon>
        <taxon>Pseudomonadati</taxon>
        <taxon>Aquificota</taxon>
        <taxon>Aquificia</taxon>
        <taxon>Aquificales</taxon>
        <taxon>Hydrogenothermaceae</taxon>
        <taxon>Sulfurihydrogenibium</taxon>
    </lineage>
</organism>
<keyword evidence="1" id="KW-0472">Membrane</keyword>
<gene>
    <name evidence="3" type="ORF">SULYE_0567</name>
</gene>
<feature type="transmembrane region" description="Helical" evidence="1">
    <location>
        <begin position="122"/>
        <end position="140"/>
    </location>
</feature>
<feature type="transmembrane region" description="Helical" evidence="1">
    <location>
        <begin position="152"/>
        <end position="173"/>
    </location>
</feature>
<evidence type="ECO:0000313" key="3">
    <source>
        <dbReference type="EMBL" id="EEP60927.1"/>
    </source>
</evidence>
<proteinExistence type="predicted"/>
<keyword evidence="4" id="KW-1185">Reference proteome</keyword>
<keyword evidence="1" id="KW-1133">Transmembrane helix</keyword>
<feature type="transmembrane region" description="Helical" evidence="1">
    <location>
        <begin position="71"/>
        <end position="89"/>
    </location>
</feature>
<dbReference type="RefSeq" id="WP_007546216.1">
    <property type="nucleotide sequence ID" value="NZ_ABZS01000040.1"/>
</dbReference>
<feature type="transmembrane region" description="Helical" evidence="1">
    <location>
        <begin position="47"/>
        <end position="65"/>
    </location>
</feature>
<accession>C4FJ26</accession>
<feature type="transmembrane region" description="Helical" evidence="1">
    <location>
        <begin position="185"/>
        <end position="205"/>
    </location>
</feature>
<dbReference type="EMBL" id="ABZS01000040">
    <property type="protein sequence ID" value="EEP60927.1"/>
    <property type="molecule type" value="Genomic_DNA"/>
</dbReference>
<evidence type="ECO:0000256" key="1">
    <source>
        <dbReference type="SAM" id="Phobius"/>
    </source>
</evidence>
<dbReference type="PANTHER" id="PTHR42208:SF1">
    <property type="entry name" value="HEAVY METAL TRANSPORTER"/>
    <property type="match status" value="1"/>
</dbReference>
<reference evidence="3 4" key="1">
    <citation type="submission" date="2009-04" db="EMBL/GenBank/DDBJ databases">
        <authorList>
            <person name="Reysenbach A.-L."/>
            <person name="Heidelberg J.F."/>
            <person name="Nelson W.C."/>
        </authorList>
    </citation>
    <scope>NUCLEOTIDE SEQUENCE [LARGE SCALE GENOMIC DNA]</scope>
    <source>
        <strain evidence="3 4">SS-5</strain>
    </source>
</reference>
<evidence type="ECO:0000313" key="4">
    <source>
        <dbReference type="Proteomes" id="UP000005540"/>
    </source>
</evidence>
<feature type="transmembrane region" description="Helical" evidence="1">
    <location>
        <begin position="6"/>
        <end position="26"/>
    </location>
</feature>
<comment type="caution">
    <text evidence="3">The sequence shown here is derived from an EMBL/GenBank/DDBJ whole genome shotgun (WGS) entry which is preliminary data.</text>
</comment>
<dbReference type="InterPro" id="IPR039447">
    <property type="entry name" value="UreH-like_TM_dom"/>
</dbReference>
<name>C4FJ26_9AQUI</name>
<protein>
    <submittedName>
        <fullName evidence="3">Heavy metal-associated domain protein</fullName>
    </submittedName>
</protein>
<dbReference type="Proteomes" id="UP000005540">
    <property type="component" value="Unassembled WGS sequence"/>
</dbReference>
<keyword evidence="1" id="KW-0812">Transmembrane</keyword>
<dbReference type="PANTHER" id="PTHR42208">
    <property type="entry name" value="HEAVY METAL TRANSPORTER-RELATED"/>
    <property type="match status" value="1"/>
</dbReference>
<dbReference type="AlphaFoldDB" id="C4FJ26"/>